<accession>A0ABS5UYH1</accession>
<dbReference type="Gene3D" id="3.10.290.10">
    <property type="entry name" value="RNA-binding S4 domain"/>
    <property type="match status" value="1"/>
</dbReference>
<gene>
    <name evidence="2" type="ORF">KJI95_01285</name>
</gene>
<evidence type="ECO:0000313" key="2">
    <source>
        <dbReference type="EMBL" id="MBT1443163.1"/>
    </source>
</evidence>
<comment type="caution">
    <text evidence="2">The sequence shown here is derived from an EMBL/GenBank/DDBJ whole genome shotgun (WGS) entry which is preliminary data.</text>
</comment>
<dbReference type="RefSeq" id="WP_214505361.1">
    <property type="nucleotide sequence ID" value="NZ_JAHEPS010000001.1"/>
</dbReference>
<dbReference type="Proteomes" id="UP001195903">
    <property type="component" value="Unassembled WGS sequence"/>
</dbReference>
<dbReference type="InterPro" id="IPR036986">
    <property type="entry name" value="S4_RNA-bd_sf"/>
</dbReference>
<organism evidence="2 3">
    <name type="scientific">Shewanella jiangmenensis</name>
    <dbReference type="NCBI Taxonomy" id="2837387"/>
    <lineage>
        <taxon>Bacteria</taxon>
        <taxon>Pseudomonadati</taxon>
        <taxon>Pseudomonadota</taxon>
        <taxon>Gammaproteobacteria</taxon>
        <taxon>Alteromonadales</taxon>
        <taxon>Shewanellaceae</taxon>
        <taxon>Shewanella</taxon>
    </lineage>
</organism>
<proteinExistence type="predicted"/>
<reference evidence="2 3" key="1">
    <citation type="submission" date="2021-05" db="EMBL/GenBank/DDBJ databases">
        <title>Shewanella sp. JM162201.</title>
        <authorList>
            <person name="Xu S."/>
            <person name="Li A."/>
        </authorList>
    </citation>
    <scope>NUCLEOTIDE SEQUENCE [LARGE SCALE GENOMIC DNA]</scope>
    <source>
        <strain evidence="2 3">JM162201</strain>
    </source>
</reference>
<sequence length="72" mass="7745">MTSLTLHAGEEYIELYKVLKVQGMTGDGSEAKHAIADGKVLVNGEVETRKRKKLVAGDTVTFNGESVEILAP</sequence>
<protein>
    <submittedName>
        <fullName evidence="2">RNA-binding S4 domain-containing protein</fullName>
    </submittedName>
</protein>
<dbReference type="PROSITE" id="PS50889">
    <property type="entry name" value="S4"/>
    <property type="match status" value="1"/>
</dbReference>
<dbReference type="CDD" id="cd00165">
    <property type="entry name" value="S4"/>
    <property type="match status" value="1"/>
</dbReference>
<dbReference type="EMBL" id="JAHEPS010000001">
    <property type="protein sequence ID" value="MBT1443163.1"/>
    <property type="molecule type" value="Genomic_DNA"/>
</dbReference>
<keyword evidence="3" id="KW-1185">Reference proteome</keyword>
<dbReference type="Pfam" id="PF13275">
    <property type="entry name" value="S4_2"/>
    <property type="match status" value="1"/>
</dbReference>
<dbReference type="SUPFAM" id="SSF55174">
    <property type="entry name" value="Alpha-L RNA-binding motif"/>
    <property type="match status" value="1"/>
</dbReference>
<evidence type="ECO:0000313" key="3">
    <source>
        <dbReference type="Proteomes" id="UP001195903"/>
    </source>
</evidence>
<evidence type="ECO:0000256" key="1">
    <source>
        <dbReference type="PROSITE-ProRule" id="PRU00182"/>
    </source>
</evidence>
<name>A0ABS5UYH1_9GAMM</name>
<keyword evidence="1" id="KW-0694">RNA-binding</keyword>